<evidence type="ECO:0000256" key="5">
    <source>
        <dbReference type="ARBA" id="ARBA00023211"/>
    </source>
</evidence>
<evidence type="ECO:0000259" key="7">
    <source>
        <dbReference type="Pfam" id="PF00557"/>
    </source>
</evidence>
<keyword evidence="5" id="KW-0464">Manganese</keyword>
<keyword evidence="4" id="KW-0378">Hydrolase</keyword>
<feature type="domain" description="Peptidase M24" evidence="7">
    <location>
        <begin position="381"/>
        <end position="597"/>
    </location>
</feature>
<feature type="domain" description="Peptidase M24 C-terminal" evidence="9">
    <location>
        <begin position="609"/>
        <end position="666"/>
    </location>
</feature>
<gene>
    <name evidence="10" type="ORF">C6P46_000353</name>
</gene>
<evidence type="ECO:0000256" key="4">
    <source>
        <dbReference type="ARBA" id="ARBA00022801"/>
    </source>
</evidence>
<evidence type="ECO:0000313" key="11">
    <source>
        <dbReference type="Proteomes" id="UP000777482"/>
    </source>
</evidence>
<dbReference type="FunFam" id="3.90.230.10:FF:000007">
    <property type="entry name" value="Xaa-Pro aminopeptidase P"/>
    <property type="match status" value="1"/>
</dbReference>
<keyword evidence="6" id="KW-0175">Coiled coil</keyword>
<dbReference type="EMBL" id="PUHQ01000100">
    <property type="protein sequence ID" value="KAG0656285.1"/>
    <property type="molecule type" value="Genomic_DNA"/>
</dbReference>
<evidence type="ECO:0000259" key="9">
    <source>
        <dbReference type="Pfam" id="PF16188"/>
    </source>
</evidence>
<evidence type="ECO:0000313" key="10">
    <source>
        <dbReference type="EMBL" id="KAG0656285.1"/>
    </source>
</evidence>
<dbReference type="GO" id="GO:0070006">
    <property type="term" value="F:metalloaminopeptidase activity"/>
    <property type="evidence" value="ECO:0007669"/>
    <property type="project" value="InterPro"/>
</dbReference>
<dbReference type="Pfam" id="PF01321">
    <property type="entry name" value="Creatinase_N"/>
    <property type="match status" value="1"/>
</dbReference>
<protein>
    <recommendedName>
        <fullName evidence="12">Creatinase/aminopeptidase</fullName>
    </recommendedName>
</protein>
<dbReference type="GO" id="GO:0046872">
    <property type="term" value="F:metal ion binding"/>
    <property type="evidence" value="ECO:0007669"/>
    <property type="project" value="UniProtKB-KW"/>
</dbReference>
<evidence type="ECO:0000256" key="1">
    <source>
        <dbReference type="ARBA" id="ARBA00001936"/>
    </source>
</evidence>
<dbReference type="GO" id="GO:0005737">
    <property type="term" value="C:cytoplasm"/>
    <property type="evidence" value="ECO:0007669"/>
    <property type="project" value="UniProtKB-ARBA"/>
</dbReference>
<comment type="cofactor">
    <cofactor evidence="1">
        <name>Mn(2+)</name>
        <dbReference type="ChEBI" id="CHEBI:29035"/>
    </cofactor>
</comment>
<dbReference type="Gene3D" id="3.40.350.10">
    <property type="entry name" value="Creatinase/prolidase N-terminal domain"/>
    <property type="match status" value="2"/>
</dbReference>
<name>A0A9P6VUR4_RHOMI</name>
<dbReference type="InterPro" id="IPR033740">
    <property type="entry name" value="Pept_M24B"/>
</dbReference>
<dbReference type="AlphaFoldDB" id="A0A9P6VUR4"/>
<dbReference type="InterPro" id="IPR000587">
    <property type="entry name" value="Creatinase_N"/>
</dbReference>
<dbReference type="CDD" id="cd01085">
    <property type="entry name" value="APP"/>
    <property type="match status" value="1"/>
</dbReference>
<dbReference type="SUPFAM" id="SSF53092">
    <property type="entry name" value="Creatinase/prolidase N-terminal domain"/>
    <property type="match status" value="1"/>
</dbReference>
<dbReference type="InterPro" id="IPR050422">
    <property type="entry name" value="X-Pro_aminopeptidase_P"/>
</dbReference>
<reference evidence="10 11" key="1">
    <citation type="submission" date="2020-11" db="EMBL/GenBank/DDBJ databases">
        <title>Kefir isolates.</title>
        <authorList>
            <person name="Marcisauskas S."/>
            <person name="Kim Y."/>
            <person name="Blasche S."/>
        </authorList>
    </citation>
    <scope>NUCLEOTIDE SEQUENCE [LARGE SCALE GENOMIC DNA]</scope>
    <source>
        <strain evidence="10 11">KR</strain>
    </source>
</reference>
<evidence type="ECO:0000259" key="8">
    <source>
        <dbReference type="Pfam" id="PF01321"/>
    </source>
</evidence>
<evidence type="ECO:0000256" key="3">
    <source>
        <dbReference type="ARBA" id="ARBA00022723"/>
    </source>
</evidence>
<dbReference type="Proteomes" id="UP000777482">
    <property type="component" value="Unassembled WGS sequence"/>
</dbReference>
<organism evidence="10 11">
    <name type="scientific">Rhodotorula mucilaginosa</name>
    <name type="common">Yeast</name>
    <name type="synonym">Rhodotorula rubra</name>
    <dbReference type="NCBI Taxonomy" id="5537"/>
    <lineage>
        <taxon>Eukaryota</taxon>
        <taxon>Fungi</taxon>
        <taxon>Dikarya</taxon>
        <taxon>Basidiomycota</taxon>
        <taxon>Pucciniomycotina</taxon>
        <taxon>Microbotryomycetes</taxon>
        <taxon>Sporidiobolales</taxon>
        <taxon>Sporidiobolaceae</taxon>
        <taxon>Rhodotorula</taxon>
    </lineage>
</organism>
<dbReference type="InterPro" id="IPR032416">
    <property type="entry name" value="Peptidase_M24_C"/>
</dbReference>
<evidence type="ECO:0000256" key="2">
    <source>
        <dbReference type="ARBA" id="ARBA00008766"/>
    </source>
</evidence>
<dbReference type="PANTHER" id="PTHR43763:SF17">
    <property type="entry name" value="AMINOPEPTIDASE P, CYTOPLASMIC-RELATED"/>
    <property type="match status" value="1"/>
</dbReference>
<accession>A0A9P6VUR4</accession>
<dbReference type="FunFam" id="3.40.350.10:FF:000003">
    <property type="entry name" value="Xaa-pro aminopeptidase P"/>
    <property type="match status" value="1"/>
</dbReference>
<dbReference type="Pfam" id="PF16189">
    <property type="entry name" value="Creatinase_N_2"/>
    <property type="match status" value="1"/>
</dbReference>
<dbReference type="Gene3D" id="3.90.230.10">
    <property type="entry name" value="Creatinase/methionine aminopeptidase superfamily"/>
    <property type="match status" value="1"/>
</dbReference>
<feature type="coiled-coil region" evidence="6">
    <location>
        <begin position="303"/>
        <end position="337"/>
    </location>
</feature>
<sequence>MGLLSCFAPLLGQTSSASSVYSDCTLVAQDSLDYGEKKSFASADHVVHRAVDSNSLATLRTETKARVEALRNELKKEGLQAYIVPTADAHQSEWVAPCDQRRHWLSGFTGSAGTAIVTETEAHLFVDTRYWVQAAKEIDSSVWTLEKLGQKDVKNWNDWVLGLKSGSKIGIDASLLDYQTGRKLSEDAKKNGLKLVFPEENLVDRVWHDRPPRTHKQIYTHPLKFSGKPAAEKVADLRAWLSDTYKCSSTSPNSPYYLLSALNPIAWFLNLRGGDIAFDPVFYAYVLVSRDKVRIWVQRQSLTKEVEQAIAELGGEIRDYQDAIKEVEEIVAAEEGNFLVTDATVSWAVVDRIGQNKVKLVQKSPVDAAQAIKNQVEIDGFRRAYLRDGAAWARWQAWLEEQIAKGKEVTEWDAAEELTKYRKIGENFADLAYENISATGENAALPHYQPSPTRPIPISKTTPYLNDSGANYLDGTIDTTRTMHFGRPTAEQKRAFTRVLQGHIAVDKAIFPEGSTGDQLDTLARAPLWSDGMNYGHGTGHGVGEFLSVHESQVGIAHSQAYFNSPLLPGHITSNEPGFYEEGSFGIRLESVLVVKEVKTRRQFGDRRWFGFERLTMVPIQTRMIDWALMTRADKDWIVQHNRTCAEKLMPLVKGDKRAEKWLKRQ</sequence>
<comment type="similarity">
    <text evidence="2">Belongs to the peptidase M24B family.</text>
</comment>
<dbReference type="InterPro" id="IPR000994">
    <property type="entry name" value="Pept_M24"/>
</dbReference>
<dbReference type="Pfam" id="PF00557">
    <property type="entry name" value="Peptidase_M24"/>
    <property type="match status" value="1"/>
</dbReference>
<dbReference type="InterPro" id="IPR036005">
    <property type="entry name" value="Creatinase/aminopeptidase-like"/>
</dbReference>
<evidence type="ECO:0000256" key="6">
    <source>
        <dbReference type="SAM" id="Coils"/>
    </source>
</evidence>
<dbReference type="InterPro" id="IPR029149">
    <property type="entry name" value="Creatin/AminoP/Spt16_N"/>
</dbReference>
<dbReference type="SUPFAM" id="SSF55920">
    <property type="entry name" value="Creatinase/aminopeptidase"/>
    <property type="match status" value="1"/>
</dbReference>
<feature type="domain" description="Creatinase N-terminal" evidence="8">
    <location>
        <begin position="66"/>
        <end position="191"/>
    </location>
</feature>
<keyword evidence="3" id="KW-0479">Metal-binding</keyword>
<evidence type="ECO:0008006" key="12">
    <source>
        <dbReference type="Google" id="ProtNLM"/>
    </source>
</evidence>
<keyword evidence="11" id="KW-1185">Reference proteome</keyword>
<proteinExistence type="inferred from homology"/>
<comment type="caution">
    <text evidence="10">The sequence shown here is derived from an EMBL/GenBank/DDBJ whole genome shotgun (WGS) entry which is preliminary data.</text>
</comment>
<dbReference type="PANTHER" id="PTHR43763">
    <property type="entry name" value="XAA-PRO AMINOPEPTIDASE 1"/>
    <property type="match status" value="1"/>
</dbReference>
<dbReference type="Pfam" id="PF16188">
    <property type="entry name" value="Peptidase_M24_C"/>
    <property type="match status" value="1"/>
</dbReference>
<dbReference type="OrthoDB" id="9995434at2759"/>